<gene>
    <name evidence="1" type="ORF">PaBG_00122</name>
</gene>
<keyword evidence="2" id="KW-1185">Reference proteome</keyword>
<sequence length="128" mass="13894">MVAQALELKAQVEEFRSATYTVVHFQDPSGPTYCFVAAFDLDSLGYGYTLADANFIEIKAIQQVKPDVIAAFGDFVAKMQAYSRGEIQHPFAKNVVAENPDVVPAHAMTTDGGITADHDLDAPEAELK</sequence>
<name>S5WKD1_9CAUD</name>
<proteinExistence type="predicted"/>
<evidence type="ECO:0000313" key="1">
    <source>
        <dbReference type="EMBL" id="AGS82006.1"/>
    </source>
</evidence>
<dbReference type="Proteomes" id="UP000015545">
    <property type="component" value="Segment"/>
</dbReference>
<protein>
    <submittedName>
        <fullName evidence="1">Uncharacterized protein</fullName>
    </submittedName>
</protein>
<dbReference type="GeneID" id="16574808"/>
<accession>S5WKD1</accession>
<organism evidence="1 2">
    <name type="scientific">Pseudomonas phage PaBG</name>
    <dbReference type="NCBI Taxonomy" id="1335230"/>
    <lineage>
        <taxon>Viruses</taxon>
        <taxon>Duplodnaviria</taxon>
        <taxon>Heunggongvirae</taxon>
        <taxon>Uroviricota</taxon>
        <taxon>Caudoviricetes</taxon>
        <taxon>Baikalvirus</taxon>
        <taxon>Baikalvirus PaBG</taxon>
    </lineage>
</organism>
<reference evidence="1 2" key="1">
    <citation type="journal article" date="2014" name="Genome Announc.">
        <title>Complete Genome Sequence of the Novel Giant Pseudomonas Phage PaBG.</title>
        <authorList>
            <person name="Sykilinda N.N."/>
            <person name="Bondar A.A."/>
            <person name="Gorshkova A.S."/>
            <person name="Kurochkina L.P."/>
            <person name="Kulikov E.E."/>
            <person name="Shneider M.M."/>
            <person name="Kadykov V.A."/>
            <person name="Solovjeva N.V."/>
            <person name="Kabilov M.R."/>
            <person name="Mesyanzhinov V.V."/>
            <person name="Vlassov V.V."/>
            <person name="Drukker V.V."/>
            <person name="Miroshnikov K.A."/>
        </authorList>
    </citation>
    <scope>NUCLEOTIDE SEQUENCE [LARGE SCALE GENOMIC DNA]</scope>
</reference>
<dbReference type="EMBL" id="KF147891">
    <property type="protein sequence ID" value="AGS82006.1"/>
    <property type="molecule type" value="Genomic_DNA"/>
</dbReference>
<dbReference type="KEGG" id="vg:16574808"/>
<evidence type="ECO:0000313" key="2">
    <source>
        <dbReference type="Proteomes" id="UP000015545"/>
    </source>
</evidence>